<keyword evidence="2" id="KW-0677">Repeat</keyword>
<dbReference type="SUPFAM" id="SSF57581">
    <property type="entry name" value="TB module/8-cys domain"/>
    <property type="match status" value="1"/>
</dbReference>
<dbReference type="EMBL" id="CADCXU010010060">
    <property type="protein sequence ID" value="CAB0000845.1"/>
    <property type="molecule type" value="Genomic_DNA"/>
</dbReference>
<evidence type="ECO:0000256" key="1">
    <source>
        <dbReference type="ARBA" id="ARBA00022729"/>
    </source>
</evidence>
<dbReference type="Proteomes" id="UP000479000">
    <property type="component" value="Unassembled WGS sequence"/>
</dbReference>
<keyword evidence="4" id="KW-0325">Glycoprotein</keyword>
<name>A0A6H5GE06_9HEMI</name>
<evidence type="ECO:0000256" key="4">
    <source>
        <dbReference type="ARBA" id="ARBA00023180"/>
    </source>
</evidence>
<evidence type="ECO:0000313" key="6">
    <source>
        <dbReference type="EMBL" id="CAB0000845.1"/>
    </source>
</evidence>
<reference evidence="6 7" key="1">
    <citation type="submission" date="2020-02" db="EMBL/GenBank/DDBJ databases">
        <authorList>
            <person name="Ferguson B K."/>
        </authorList>
    </citation>
    <scope>NUCLEOTIDE SEQUENCE [LARGE SCALE GENOMIC DNA]</scope>
</reference>
<keyword evidence="7" id="KW-1185">Reference proteome</keyword>
<proteinExistence type="predicted"/>
<dbReference type="Gene3D" id="3.90.290.10">
    <property type="entry name" value="TGF-beta binding (TB) domain"/>
    <property type="match status" value="1"/>
</dbReference>
<dbReference type="AlphaFoldDB" id="A0A6H5GE06"/>
<evidence type="ECO:0000259" key="5">
    <source>
        <dbReference type="PROSITE" id="PS51364"/>
    </source>
</evidence>
<dbReference type="PROSITE" id="PS51364">
    <property type="entry name" value="TB"/>
    <property type="match status" value="1"/>
</dbReference>
<evidence type="ECO:0000256" key="3">
    <source>
        <dbReference type="ARBA" id="ARBA00023157"/>
    </source>
</evidence>
<evidence type="ECO:0000256" key="2">
    <source>
        <dbReference type="ARBA" id="ARBA00022737"/>
    </source>
</evidence>
<accession>A0A6H5GE06</accession>
<organism evidence="6 7">
    <name type="scientific">Nesidiocoris tenuis</name>
    <dbReference type="NCBI Taxonomy" id="355587"/>
    <lineage>
        <taxon>Eukaryota</taxon>
        <taxon>Metazoa</taxon>
        <taxon>Ecdysozoa</taxon>
        <taxon>Arthropoda</taxon>
        <taxon>Hexapoda</taxon>
        <taxon>Insecta</taxon>
        <taxon>Pterygota</taxon>
        <taxon>Neoptera</taxon>
        <taxon>Paraneoptera</taxon>
        <taxon>Hemiptera</taxon>
        <taxon>Heteroptera</taxon>
        <taxon>Panheteroptera</taxon>
        <taxon>Cimicomorpha</taxon>
        <taxon>Miridae</taxon>
        <taxon>Dicyphina</taxon>
        <taxon>Nesidiocoris</taxon>
    </lineage>
</organism>
<feature type="non-terminal residue" evidence="6">
    <location>
        <position position="125"/>
    </location>
</feature>
<evidence type="ECO:0000313" key="7">
    <source>
        <dbReference type="Proteomes" id="UP000479000"/>
    </source>
</evidence>
<feature type="domain" description="TB" evidence="5">
    <location>
        <begin position="15"/>
        <end position="70"/>
    </location>
</feature>
<dbReference type="Pfam" id="PF00683">
    <property type="entry name" value="TB"/>
    <property type="match status" value="1"/>
</dbReference>
<sequence length="125" mass="13614">MNFGSFKFSPDKRESRCYKSVTTLDGRSSCSQETGHPVTKATCCCTLGKAWGSRCELCPEYGSKEFRDLCPAGQGYRPNEHTMKMNASDLQALVEGMHNASTLRAASNASVLMVTNWACRTGTAS</sequence>
<keyword evidence="3" id="KW-1015">Disulfide bond</keyword>
<dbReference type="InterPro" id="IPR036773">
    <property type="entry name" value="TB_dom_sf"/>
</dbReference>
<gene>
    <name evidence="6" type="ORF">NTEN_LOCUS6632</name>
</gene>
<dbReference type="InterPro" id="IPR017878">
    <property type="entry name" value="TB_dom"/>
</dbReference>
<protein>
    <recommendedName>
        <fullName evidence="5">TB domain-containing protein</fullName>
    </recommendedName>
</protein>
<dbReference type="OrthoDB" id="10045365at2759"/>
<keyword evidence="1" id="KW-0732">Signal</keyword>